<evidence type="ECO:0000313" key="3">
    <source>
        <dbReference type="Proteomes" id="UP001168877"/>
    </source>
</evidence>
<name>A0AA39W2Q1_ACESA</name>
<proteinExistence type="predicted"/>
<dbReference type="AlphaFoldDB" id="A0AA39W2Q1"/>
<dbReference type="SUPFAM" id="SSF55159">
    <property type="entry name" value="eIF1-like"/>
    <property type="match status" value="1"/>
</dbReference>
<dbReference type="Pfam" id="PF01253">
    <property type="entry name" value="SUI1"/>
    <property type="match status" value="1"/>
</dbReference>
<dbReference type="EMBL" id="JAUESC010000003">
    <property type="protein sequence ID" value="KAK0601977.1"/>
    <property type="molecule type" value="Genomic_DNA"/>
</dbReference>
<protein>
    <recommendedName>
        <fullName evidence="1">SUI1 domain-containing protein</fullName>
    </recommendedName>
</protein>
<evidence type="ECO:0000259" key="1">
    <source>
        <dbReference type="PROSITE" id="PS50296"/>
    </source>
</evidence>
<gene>
    <name evidence="2" type="ORF">LWI29_029243</name>
</gene>
<evidence type="ECO:0000313" key="2">
    <source>
        <dbReference type="EMBL" id="KAK0601977.1"/>
    </source>
</evidence>
<dbReference type="GO" id="GO:0003743">
    <property type="term" value="F:translation initiation factor activity"/>
    <property type="evidence" value="ECO:0007669"/>
    <property type="project" value="InterPro"/>
</dbReference>
<dbReference type="InterPro" id="IPR001950">
    <property type="entry name" value="SUI1"/>
</dbReference>
<dbReference type="Gene3D" id="3.30.780.10">
    <property type="entry name" value="SUI1-like domain"/>
    <property type="match status" value="1"/>
</dbReference>
<dbReference type="PROSITE" id="PS50296">
    <property type="entry name" value="SUI1"/>
    <property type="match status" value="1"/>
</dbReference>
<accession>A0AA39W2Q1</accession>
<reference evidence="2" key="1">
    <citation type="journal article" date="2022" name="Plant J.">
        <title>Strategies of tolerance reflected in two North American maple genomes.</title>
        <authorList>
            <person name="McEvoy S.L."/>
            <person name="Sezen U.U."/>
            <person name="Trouern-Trend A."/>
            <person name="McMahon S.M."/>
            <person name="Schaberg P.G."/>
            <person name="Yang J."/>
            <person name="Wegrzyn J.L."/>
            <person name="Swenson N.G."/>
        </authorList>
    </citation>
    <scope>NUCLEOTIDE SEQUENCE</scope>
    <source>
        <strain evidence="2">NS2018</strain>
    </source>
</reference>
<feature type="domain" description="SUI1" evidence="1">
    <location>
        <begin position="27"/>
        <end position="88"/>
    </location>
</feature>
<comment type="caution">
    <text evidence="2">The sequence shown here is derived from an EMBL/GenBank/DDBJ whole genome shotgun (WGS) entry which is preliminary data.</text>
</comment>
<dbReference type="Proteomes" id="UP001168877">
    <property type="component" value="Unassembled WGS sequence"/>
</dbReference>
<organism evidence="2 3">
    <name type="scientific">Acer saccharum</name>
    <name type="common">Sugar maple</name>
    <dbReference type="NCBI Taxonomy" id="4024"/>
    <lineage>
        <taxon>Eukaryota</taxon>
        <taxon>Viridiplantae</taxon>
        <taxon>Streptophyta</taxon>
        <taxon>Embryophyta</taxon>
        <taxon>Tracheophyta</taxon>
        <taxon>Spermatophyta</taxon>
        <taxon>Magnoliopsida</taxon>
        <taxon>eudicotyledons</taxon>
        <taxon>Gunneridae</taxon>
        <taxon>Pentapetalae</taxon>
        <taxon>rosids</taxon>
        <taxon>malvids</taxon>
        <taxon>Sapindales</taxon>
        <taxon>Sapindaceae</taxon>
        <taxon>Hippocastanoideae</taxon>
        <taxon>Acereae</taxon>
        <taxon>Acer</taxon>
    </lineage>
</organism>
<dbReference type="InterPro" id="IPR036877">
    <property type="entry name" value="SUI1_dom_sf"/>
</dbReference>
<sequence length="108" mass="12638">MVEIDEDGRLDVRRFDFYVGICIHYDGKKTLTSVSGFREGVSYEWMLNFMKGFLRCRGNVVDHKVLGKIILLQGDWSKDVQNLLVNHHHAERDQVYVTELYNRIDMSG</sequence>
<keyword evidence="3" id="KW-1185">Reference proteome</keyword>
<reference evidence="2" key="2">
    <citation type="submission" date="2023-06" db="EMBL/GenBank/DDBJ databases">
        <authorList>
            <person name="Swenson N.G."/>
            <person name="Wegrzyn J.L."/>
            <person name="Mcevoy S.L."/>
        </authorList>
    </citation>
    <scope>NUCLEOTIDE SEQUENCE</scope>
    <source>
        <strain evidence="2">NS2018</strain>
        <tissue evidence="2">Leaf</tissue>
    </source>
</reference>